<name>A0AAN9UNN0_9PEZI</name>
<gene>
    <name evidence="4" type="ORF">SLS53_000213</name>
</gene>
<dbReference type="Pfam" id="PF02826">
    <property type="entry name" value="2-Hacid_dh_C"/>
    <property type="match status" value="2"/>
</dbReference>
<evidence type="ECO:0000313" key="5">
    <source>
        <dbReference type="Proteomes" id="UP001320245"/>
    </source>
</evidence>
<dbReference type="GO" id="GO:0051287">
    <property type="term" value="F:NAD binding"/>
    <property type="evidence" value="ECO:0007669"/>
    <property type="project" value="InterPro"/>
</dbReference>
<comment type="caution">
    <text evidence="4">The sequence shown here is derived from an EMBL/GenBank/DDBJ whole genome shotgun (WGS) entry which is preliminary data.</text>
</comment>
<feature type="domain" description="D-isomer specific 2-hydroxyacid dehydrogenase NAD-binding" evidence="3">
    <location>
        <begin position="113"/>
        <end position="178"/>
    </location>
</feature>
<dbReference type="GO" id="GO:0016491">
    <property type="term" value="F:oxidoreductase activity"/>
    <property type="evidence" value="ECO:0007669"/>
    <property type="project" value="UniProtKB-KW"/>
</dbReference>
<evidence type="ECO:0000259" key="3">
    <source>
        <dbReference type="Pfam" id="PF02826"/>
    </source>
</evidence>
<dbReference type="EMBL" id="JAJSPL020000001">
    <property type="protein sequence ID" value="KAK7749635.1"/>
    <property type="molecule type" value="Genomic_DNA"/>
</dbReference>
<dbReference type="InterPro" id="IPR036291">
    <property type="entry name" value="NAD(P)-bd_dom_sf"/>
</dbReference>
<keyword evidence="2" id="KW-0520">NAD</keyword>
<dbReference type="Proteomes" id="UP001320245">
    <property type="component" value="Unassembled WGS sequence"/>
</dbReference>
<dbReference type="PANTHER" id="PTHR43333:SF1">
    <property type="entry name" value="D-ISOMER SPECIFIC 2-HYDROXYACID DEHYDROGENASE NAD-BINDING DOMAIN-CONTAINING PROTEIN"/>
    <property type="match status" value="1"/>
</dbReference>
<accession>A0AAN9UNN0</accession>
<dbReference type="PANTHER" id="PTHR43333">
    <property type="entry name" value="2-HACID_DH_C DOMAIN-CONTAINING PROTEIN"/>
    <property type="match status" value="1"/>
</dbReference>
<evidence type="ECO:0000313" key="4">
    <source>
        <dbReference type="EMBL" id="KAK7749635.1"/>
    </source>
</evidence>
<keyword evidence="1" id="KW-0560">Oxidoreductase</keyword>
<dbReference type="PROSITE" id="PS00065">
    <property type="entry name" value="D_2_HYDROXYACID_DH_1"/>
    <property type="match status" value="1"/>
</dbReference>
<dbReference type="InterPro" id="IPR006140">
    <property type="entry name" value="D-isomer_DH_NAD-bd"/>
</dbReference>
<evidence type="ECO:0000256" key="2">
    <source>
        <dbReference type="ARBA" id="ARBA00023027"/>
    </source>
</evidence>
<proteinExistence type="predicted"/>
<reference evidence="4 5" key="1">
    <citation type="journal article" date="2023" name="PLoS ONE">
        <title>Cytospora paraplurivora sp. nov. isolated from orchards with fruit tree decline syndrome in Ontario, Canada.</title>
        <authorList>
            <person name="Ilyukhin E."/>
            <person name="Nguyen H.D.T."/>
            <person name="Castle A.J."/>
            <person name="Ellouze W."/>
        </authorList>
    </citation>
    <scope>NUCLEOTIDE SEQUENCE [LARGE SCALE GENOMIC DNA]</scope>
    <source>
        <strain evidence="4 5">FDS-564</strain>
    </source>
</reference>
<keyword evidence="5" id="KW-1185">Reference proteome</keyword>
<protein>
    <recommendedName>
        <fullName evidence="3">D-isomer specific 2-hydroxyacid dehydrogenase NAD-binding domain-containing protein</fullName>
    </recommendedName>
</protein>
<evidence type="ECO:0000256" key="1">
    <source>
        <dbReference type="ARBA" id="ARBA00023002"/>
    </source>
</evidence>
<dbReference type="Gene3D" id="3.40.50.720">
    <property type="entry name" value="NAD(P)-binding Rossmann-like Domain"/>
    <property type="match status" value="3"/>
</dbReference>
<dbReference type="CDD" id="cd12163">
    <property type="entry name" value="2-Hacid_dh_5"/>
    <property type="match status" value="1"/>
</dbReference>
<dbReference type="InterPro" id="IPR029752">
    <property type="entry name" value="D-isomer_DH_CS1"/>
</dbReference>
<dbReference type="AlphaFoldDB" id="A0AAN9UNN0"/>
<organism evidence="4 5">
    <name type="scientific">Cytospora paraplurivora</name>
    <dbReference type="NCBI Taxonomy" id="2898453"/>
    <lineage>
        <taxon>Eukaryota</taxon>
        <taxon>Fungi</taxon>
        <taxon>Dikarya</taxon>
        <taxon>Ascomycota</taxon>
        <taxon>Pezizomycotina</taxon>
        <taxon>Sordariomycetes</taxon>
        <taxon>Sordariomycetidae</taxon>
        <taxon>Diaporthales</taxon>
        <taxon>Cytosporaceae</taxon>
        <taxon>Cytospora</taxon>
    </lineage>
</organism>
<sequence>MVLVRLDDRPPPNRTLKGHKLLVVLPSWKPSKEDLNAVHAQFPDLEVITGDIKDITKEQWKDVTVLLTGYGRETLPKKEDVPKLEYIQLSSAGANAVVTDPLFTDTDVAFCTANVPTYLEKQKLGKWERLTDPTYDAVKQRVGILGYGAIGRQTARVATALGLDVHAYTLHERKTPESKRDDTYTPEGLGDPDGIFPAKWFHGESKEELHDFLGSDLDLLVVALPLTAKTTGLLSAPEFKVLSKKKTYVSNIARGPIINTDDLIDALNTGLIRGAALDVTDPEPLTDGHPLWSAKNVIVTPHISGASTRYFDRVWAILNLNLQRLSEGKELTNKVNKKEGY</sequence>
<feature type="domain" description="D-isomer specific 2-hydroxyacid dehydrogenase NAD-binding" evidence="3">
    <location>
        <begin position="207"/>
        <end position="304"/>
    </location>
</feature>
<dbReference type="SUPFAM" id="SSF51735">
    <property type="entry name" value="NAD(P)-binding Rossmann-fold domains"/>
    <property type="match status" value="1"/>
</dbReference>